<dbReference type="PROSITE" id="PS00167">
    <property type="entry name" value="TRP_SYNTHASE_ALPHA"/>
    <property type="match status" value="1"/>
</dbReference>
<accession>A0ABS2CFR6</accession>
<dbReference type="HAMAP" id="MF_00131">
    <property type="entry name" value="Trp_synth_alpha"/>
    <property type="match status" value="1"/>
</dbReference>
<keyword evidence="5 8" id="KW-0057">Aromatic amino acid biosynthesis</keyword>
<comment type="function">
    <text evidence="8">The alpha subunit is responsible for the aldol cleavage of indoleglycerol phosphate to indole and glyceraldehyde 3-phosphate.</text>
</comment>
<reference evidence="10 11" key="1">
    <citation type="submission" date="2019-11" db="EMBL/GenBank/DDBJ databases">
        <title>Novel Deefgea species.</title>
        <authorList>
            <person name="Han J.-H."/>
        </authorList>
    </citation>
    <scope>NUCLEOTIDE SEQUENCE [LARGE SCALE GENOMIC DNA]</scope>
    <source>
        <strain evidence="10 11">LMG 24817</strain>
    </source>
</reference>
<evidence type="ECO:0000256" key="3">
    <source>
        <dbReference type="ARBA" id="ARBA00022605"/>
    </source>
</evidence>
<organism evidence="10 11">
    <name type="scientific">Deefgea chitinilytica</name>
    <dbReference type="NCBI Taxonomy" id="570276"/>
    <lineage>
        <taxon>Bacteria</taxon>
        <taxon>Pseudomonadati</taxon>
        <taxon>Pseudomonadota</taxon>
        <taxon>Betaproteobacteria</taxon>
        <taxon>Neisseriales</taxon>
        <taxon>Chitinibacteraceae</taxon>
        <taxon>Deefgea</taxon>
    </lineage>
</organism>
<dbReference type="EMBL" id="WOFE01000015">
    <property type="protein sequence ID" value="MBM5573001.1"/>
    <property type="molecule type" value="Genomic_DNA"/>
</dbReference>
<evidence type="ECO:0000313" key="10">
    <source>
        <dbReference type="EMBL" id="MBM5573001.1"/>
    </source>
</evidence>
<dbReference type="CDD" id="cd04724">
    <property type="entry name" value="Tryptophan_synthase_alpha"/>
    <property type="match status" value="1"/>
</dbReference>
<evidence type="ECO:0000256" key="9">
    <source>
        <dbReference type="RuleBase" id="RU003662"/>
    </source>
</evidence>
<comment type="catalytic activity">
    <reaction evidence="7 8">
        <text>(1S,2R)-1-C-(indol-3-yl)glycerol 3-phosphate + L-serine = D-glyceraldehyde 3-phosphate + L-tryptophan + H2O</text>
        <dbReference type="Rhea" id="RHEA:10532"/>
        <dbReference type="ChEBI" id="CHEBI:15377"/>
        <dbReference type="ChEBI" id="CHEBI:33384"/>
        <dbReference type="ChEBI" id="CHEBI:57912"/>
        <dbReference type="ChEBI" id="CHEBI:58866"/>
        <dbReference type="ChEBI" id="CHEBI:59776"/>
        <dbReference type="EC" id="4.2.1.20"/>
    </reaction>
</comment>
<evidence type="ECO:0000256" key="2">
    <source>
        <dbReference type="ARBA" id="ARBA00011270"/>
    </source>
</evidence>
<keyword evidence="4 8" id="KW-0822">Tryptophan biosynthesis</keyword>
<dbReference type="InterPro" id="IPR013785">
    <property type="entry name" value="Aldolase_TIM"/>
</dbReference>
<evidence type="ECO:0000256" key="1">
    <source>
        <dbReference type="ARBA" id="ARBA00004733"/>
    </source>
</evidence>
<comment type="similarity">
    <text evidence="8 9">Belongs to the TrpA family.</text>
</comment>
<dbReference type="NCBIfam" id="TIGR00262">
    <property type="entry name" value="trpA"/>
    <property type="match status" value="1"/>
</dbReference>
<dbReference type="RefSeq" id="WP_203572328.1">
    <property type="nucleotide sequence ID" value="NZ_WOFE01000015.1"/>
</dbReference>
<dbReference type="SUPFAM" id="SSF51366">
    <property type="entry name" value="Ribulose-phoshate binding barrel"/>
    <property type="match status" value="1"/>
</dbReference>
<dbReference type="EC" id="4.2.1.20" evidence="8"/>
<evidence type="ECO:0000256" key="6">
    <source>
        <dbReference type="ARBA" id="ARBA00023239"/>
    </source>
</evidence>
<dbReference type="InterPro" id="IPR018204">
    <property type="entry name" value="Trp_synthase_alpha_AS"/>
</dbReference>
<dbReference type="GO" id="GO:0004834">
    <property type="term" value="F:tryptophan synthase activity"/>
    <property type="evidence" value="ECO:0007669"/>
    <property type="project" value="UniProtKB-EC"/>
</dbReference>
<evidence type="ECO:0000256" key="4">
    <source>
        <dbReference type="ARBA" id="ARBA00022822"/>
    </source>
</evidence>
<proteinExistence type="inferred from homology"/>
<dbReference type="Pfam" id="PF00290">
    <property type="entry name" value="Trp_syntA"/>
    <property type="match status" value="1"/>
</dbReference>
<gene>
    <name evidence="8" type="primary">trpA</name>
    <name evidence="10" type="ORF">GM173_15625</name>
</gene>
<protein>
    <recommendedName>
        <fullName evidence="8">Tryptophan synthase alpha chain</fullName>
        <ecNumber evidence="8">4.2.1.20</ecNumber>
    </recommendedName>
</protein>
<dbReference type="PANTHER" id="PTHR43406:SF1">
    <property type="entry name" value="TRYPTOPHAN SYNTHASE ALPHA CHAIN, CHLOROPLASTIC"/>
    <property type="match status" value="1"/>
</dbReference>
<feature type="active site" description="Proton acceptor" evidence="8">
    <location>
        <position position="47"/>
    </location>
</feature>
<sequence length="263" mass="27922">MSRISTCFAQLDGKKALIPFITAGDPHPSSTVSLMHTIANAGADIIELGVPFSDPMADGEAIQRSYERALDNNTSLHDVLQMVSEFRKINASTPVVLMGYMNPICAMGISTFARAAKNAGLDGVLVVDCPPEEAVELSKILSEAQLDLIFLLAPTTTDARVGEIARIAKGYVYYVSLKGTTGASNIDVLSVEQSLARFKKQIKVPIGVGFGISNTEIAAQIAPLADAVIVGSRIINEMDASDEKNIHSNVDSLIKAFNAAVKA</sequence>
<evidence type="ECO:0000313" key="11">
    <source>
        <dbReference type="Proteomes" id="UP001195660"/>
    </source>
</evidence>
<evidence type="ECO:0000256" key="7">
    <source>
        <dbReference type="ARBA" id="ARBA00049047"/>
    </source>
</evidence>
<comment type="pathway">
    <text evidence="1 8">Amino-acid biosynthesis; L-tryptophan biosynthesis; L-tryptophan from chorismate: step 5/5.</text>
</comment>
<evidence type="ECO:0000256" key="5">
    <source>
        <dbReference type="ARBA" id="ARBA00023141"/>
    </source>
</evidence>
<keyword evidence="3 8" id="KW-0028">Amino-acid biosynthesis</keyword>
<keyword evidence="6 8" id="KW-0456">Lyase</keyword>
<feature type="active site" description="Proton acceptor" evidence="8">
    <location>
        <position position="58"/>
    </location>
</feature>
<comment type="subunit">
    <text evidence="2 8">Tetramer of two alpha and two beta chains.</text>
</comment>
<evidence type="ECO:0000256" key="8">
    <source>
        <dbReference type="HAMAP-Rule" id="MF_00131"/>
    </source>
</evidence>
<name>A0ABS2CFR6_9NEIS</name>
<dbReference type="PANTHER" id="PTHR43406">
    <property type="entry name" value="TRYPTOPHAN SYNTHASE, ALPHA CHAIN"/>
    <property type="match status" value="1"/>
</dbReference>
<dbReference type="Gene3D" id="3.20.20.70">
    <property type="entry name" value="Aldolase class I"/>
    <property type="match status" value="1"/>
</dbReference>
<dbReference type="InterPro" id="IPR002028">
    <property type="entry name" value="Trp_synthase_suA"/>
</dbReference>
<keyword evidence="11" id="KW-1185">Reference proteome</keyword>
<dbReference type="InterPro" id="IPR011060">
    <property type="entry name" value="RibuloseP-bd_barrel"/>
</dbReference>
<dbReference type="Proteomes" id="UP001195660">
    <property type="component" value="Unassembled WGS sequence"/>
</dbReference>
<comment type="caution">
    <text evidence="10">The sequence shown here is derived from an EMBL/GenBank/DDBJ whole genome shotgun (WGS) entry which is preliminary data.</text>
</comment>